<keyword evidence="4" id="KW-1003">Cell membrane</keyword>
<feature type="transmembrane region" description="Helical" evidence="8">
    <location>
        <begin position="77"/>
        <end position="96"/>
    </location>
</feature>
<keyword evidence="7 8" id="KW-0472">Membrane</keyword>
<dbReference type="Pfam" id="PF01032">
    <property type="entry name" value="FecCD"/>
    <property type="match status" value="1"/>
</dbReference>
<keyword evidence="10" id="KW-1185">Reference proteome</keyword>
<name>A0A939JUY4_9HYPH</name>
<dbReference type="PANTHER" id="PTHR30472:SF24">
    <property type="entry name" value="FERRIC ENTEROBACTIN TRANSPORT SYSTEM PERMEASE PROTEIN FEPG"/>
    <property type="match status" value="1"/>
</dbReference>
<organism evidence="9 10">
    <name type="scientific">Jiella flava</name>
    <dbReference type="NCBI Taxonomy" id="2816857"/>
    <lineage>
        <taxon>Bacteria</taxon>
        <taxon>Pseudomonadati</taxon>
        <taxon>Pseudomonadota</taxon>
        <taxon>Alphaproteobacteria</taxon>
        <taxon>Hyphomicrobiales</taxon>
        <taxon>Aurantimonadaceae</taxon>
        <taxon>Jiella</taxon>
    </lineage>
</organism>
<proteinExistence type="inferred from homology"/>
<evidence type="ECO:0000256" key="6">
    <source>
        <dbReference type="ARBA" id="ARBA00022989"/>
    </source>
</evidence>
<evidence type="ECO:0000256" key="4">
    <source>
        <dbReference type="ARBA" id="ARBA00022475"/>
    </source>
</evidence>
<evidence type="ECO:0000313" key="10">
    <source>
        <dbReference type="Proteomes" id="UP000664122"/>
    </source>
</evidence>
<feature type="transmembrane region" description="Helical" evidence="8">
    <location>
        <begin position="318"/>
        <end position="339"/>
    </location>
</feature>
<keyword evidence="5 8" id="KW-0812">Transmembrane</keyword>
<evidence type="ECO:0000256" key="7">
    <source>
        <dbReference type="ARBA" id="ARBA00023136"/>
    </source>
</evidence>
<feature type="transmembrane region" description="Helical" evidence="8">
    <location>
        <begin position="250"/>
        <end position="276"/>
    </location>
</feature>
<feature type="transmembrane region" description="Helical" evidence="8">
    <location>
        <begin position="21"/>
        <end position="40"/>
    </location>
</feature>
<comment type="similarity">
    <text evidence="2">Belongs to the binding-protein-dependent transport system permease family. FecCD subfamily.</text>
</comment>
<comment type="caution">
    <text evidence="9">The sequence shown here is derived from an EMBL/GenBank/DDBJ whole genome shotgun (WGS) entry which is preliminary data.</text>
</comment>
<dbReference type="GO" id="GO:0022857">
    <property type="term" value="F:transmembrane transporter activity"/>
    <property type="evidence" value="ECO:0007669"/>
    <property type="project" value="InterPro"/>
</dbReference>
<evidence type="ECO:0000256" key="1">
    <source>
        <dbReference type="ARBA" id="ARBA00004651"/>
    </source>
</evidence>
<feature type="transmembrane region" description="Helical" evidence="8">
    <location>
        <begin position="108"/>
        <end position="128"/>
    </location>
</feature>
<evidence type="ECO:0000256" key="2">
    <source>
        <dbReference type="ARBA" id="ARBA00007935"/>
    </source>
</evidence>
<dbReference type="InterPro" id="IPR000522">
    <property type="entry name" value="ABC_transptr_permease_BtuC"/>
</dbReference>
<comment type="subcellular location">
    <subcellularLocation>
        <location evidence="1">Cell membrane</location>
        <topology evidence="1">Multi-pass membrane protein</topology>
    </subcellularLocation>
</comment>
<dbReference type="GO" id="GO:0005886">
    <property type="term" value="C:plasma membrane"/>
    <property type="evidence" value="ECO:0007669"/>
    <property type="project" value="UniProtKB-SubCell"/>
</dbReference>
<dbReference type="EMBL" id="JAFMPP010000003">
    <property type="protein sequence ID" value="MBO0661894.1"/>
    <property type="molecule type" value="Genomic_DNA"/>
</dbReference>
<reference evidence="9" key="1">
    <citation type="submission" date="2021-03" db="EMBL/GenBank/DDBJ databases">
        <title>Whole genome sequence of Jiella sp. CQZ9-1.</title>
        <authorList>
            <person name="Tuo L."/>
        </authorList>
    </citation>
    <scope>NUCLEOTIDE SEQUENCE</scope>
    <source>
        <strain evidence="9">CQZ9-1</strain>
    </source>
</reference>
<dbReference type="GO" id="GO:0033214">
    <property type="term" value="P:siderophore-iron import into cell"/>
    <property type="evidence" value="ECO:0007669"/>
    <property type="project" value="TreeGrafter"/>
</dbReference>
<sequence>MSAGMLVFRLGDLSVRMRWKALLANTGLAALLLVLAGWALTVGSRAIDVQSVVRWMVFHDLGATDALILGDFRAPRICLAMLAGAMLALAGAVTQYQTRNGLADPSLLGVREGASLFIVALLLVSPAMPLALRPVVGLAGGLAAGLAVALVSRGASPLKFVMTGFGISWCLSSMLVILLASADLTSLQSALLWLAGSLQAADWQSVRIAAVILVFAGSVIFWLARHTELDDMGEAVATVLGTARSGPRRSTLMCAVLLVAGSVSVVGGLGFVGLIAPHIARFLPRQSLRGQLVASMMIGALLVLAADTLGRTIFAPVTLPAGISLAAIGAPLLVLLLWLRRDRTEDLR</sequence>
<evidence type="ECO:0000256" key="8">
    <source>
        <dbReference type="SAM" id="Phobius"/>
    </source>
</evidence>
<dbReference type="CDD" id="cd06550">
    <property type="entry name" value="TM_ABC_iron-siderophores_like"/>
    <property type="match status" value="1"/>
</dbReference>
<accession>A0A939JUY4</accession>
<dbReference type="InterPro" id="IPR037294">
    <property type="entry name" value="ABC_BtuC-like"/>
</dbReference>
<feature type="transmembrane region" description="Helical" evidence="8">
    <location>
        <begin position="166"/>
        <end position="194"/>
    </location>
</feature>
<dbReference type="PANTHER" id="PTHR30472">
    <property type="entry name" value="FERRIC ENTEROBACTIN TRANSPORT SYSTEM PERMEASE PROTEIN"/>
    <property type="match status" value="1"/>
</dbReference>
<dbReference type="AlphaFoldDB" id="A0A939JUY4"/>
<dbReference type="RefSeq" id="WP_207256669.1">
    <property type="nucleotide sequence ID" value="NZ_JAFMPP010000003.1"/>
</dbReference>
<dbReference type="Gene3D" id="1.10.3470.10">
    <property type="entry name" value="ABC transporter involved in vitamin B12 uptake, BtuC"/>
    <property type="match status" value="1"/>
</dbReference>
<gene>
    <name evidence="9" type="ORF">J1C48_04845</name>
</gene>
<dbReference type="Proteomes" id="UP000664122">
    <property type="component" value="Unassembled WGS sequence"/>
</dbReference>
<feature type="transmembrane region" description="Helical" evidence="8">
    <location>
        <begin position="206"/>
        <end position="224"/>
    </location>
</feature>
<protein>
    <submittedName>
        <fullName evidence="9">Iron ABC transporter permease</fullName>
    </submittedName>
</protein>
<evidence type="ECO:0000313" key="9">
    <source>
        <dbReference type="EMBL" id="MBO0661894.1"/>
    </source>
</evidence>
<evidence type="ECO:0000256" key="3">
    <source>
        <dbReference type="ARBA" id="ARBA00022448"/>
    </source>
</evidence>
<dbReference type="SUPFAM" id="SSF81345">
    <property type="entry name" value="ABC transporter involved in vitamin B12 uptake, BtuC"/>
    <property type="match status" value="1"/>
</dbReference>
<keyword evidence="3" id="KW-0813">Transport</keyword>
<keyword evidence="6 8" id="KW-1133">Transmembrane helix</keyword>
<evidence type="ECO:0000256" key="5">
    <source>
        <dbReference type="ARBA" id="ARBA00022692"/>
    </source>
</evidence>
<feature type="transmembrane region" description="Helical" evidence="8">
    <location>
        <begin position="135"/>
        <end position="154"/>
    </location>
</feature>